<sequence length="145" mass="16390">MHTIGKLLAGTVLAGVVATGVAIAPAASASAATTTTATASAAQAQAGSSWDRFERGDGRFDYRWGKSGGRYWLDFKIWDRDHDDRDYSFFDVYYKDRGKWFFHKRYSTKSFLSKHIVFGKHVDDFRVRGGYGHNGDFGWSGWHHR</sequence>
<organism evidence="2 3">
    <name type="scientific">Herbidospora solisilvae</name>
    <dbReference type="NCBI Taxonomy" id="2696284"/>
    <lineage>
        <taxon>Bacteria</taxon>
        <taxon>Bacillati</taxon>
        <taxon>Actinomycetota</taxon>
        <taxon>Actinomycetes</taxon>
        <taxon>Streptosporangiales</taxon>
        <taxon>Streptosporangiaceae</taxon>
        <taxon>Herbidospora</taxon>
    </lineage>
</organism>
<accession>A0A7C9MXT2</accession>
<protein>
    <submittedName>
        <fullName evidence="2">Uncharacterized protein</fullName>
    </submittedName>
</protein>
<feature type="chain" id="PRO_5028946870" evidence="1">
    <location>
        <begin position="32"/>
        <end position="145"/>
    </location>
</feature>
<evidence type="ECO:0000313" key="2">
    <source>
        <dbReference type="EMBL" id="NAS23351.1"/>
    </source>
</evidence>
<evidence type="ECO:0000256" key="1">
    <source>
        <dbReference type="SAM" id="SignalP"/>
    </source>
</evidence>
<name>A0A7C9MXT2_9ACTN</name>
<reference evidence="2 3" key="1">
    <citation type="submission" date="2020-01" db="EMBL/GenBank/DDBJ databases">
        <title>Herbidospora sp. NEAU-GS84 nov., a novel actinomycete isolated from soil.</title>
        <authorList>
            <person name="Han L."/>
        </authorList>
    </citation>
    <scope>NUCLEOTIDE SEQUENCE [LARGE SCALE GENOMIC DNA]</scope>
    <source>
        <strain evidence="2 3">NEAU-GS84</strain>
    </source>
</reference>
<comment type="caution">
    <text evidence="2">The sequence shown here is derived from an EMBL/GenBank/DDBJ whole genome shotgun (WGS) entry which is preliminary data.</text>
</comment>
<evidence type="ECO:0000313" key="3">
    <source>
        <dbReference type="Proteomes" id="UP000479526"/>
    </source>
</evidence>
<keyword evidence="3" id="KW-1185">Reference proteome</keyword>
<gene>
    <name evidence="2" type="ORF">GT755_16815</name>
</gene>
<dbReference type="EMBL" id="WXEW01000005">
    <property type="protein sequence ID" value="NAS23351.1"/>
    <property type="molecule type" value="Genomic_DNA"/>
</dbReference>
<dbReference type="Proteomes" id="UP000479526">
    <property type="component" value="Unassembled WGS sequence"/>
</dbReference>
<dbReference type="AlphaFoldDB" id="A0A7C9MXT2"/>
<feature type="signal peptide" evidence="1">
    <location>
        <begin position="1"/>
        <end position="31"/>
    </location>
</feature>
<keyword evidence="1" id="KW-0732">Signal</keyword>
<proteinExistence type="predicted"/>